<keyword evidence="1" id="KW-0472">Membrane</keyword>
<evidence type="ECO:0000313" key="3">
    <source>
        <dbReference type="Proteomes" id="UP001238805"/>
    </source>
</evidence>
<name>A0ABY8VN94_9CORY</name>
<evidence type="ECO:0000256" key="1">
    <source>
        <dbReference type="SAM" id="Phobius"/>
    </source>
</evidence>
<gene>
    <name evidence="2" type="ORF">QP029_00905</name>
</gene>
<keyword evidence="1" id="KW-1133">Transmembrane helix</keyword>
<organism evidence="2 3">
    <name type="scientific">Corynebacterium suedekumii</name>
    <dbReference type="NCBI Taxonomy" id="3049801"/>
    <lineage>
        <taxon>Bacteria</taxon>
        <taxon>Bacillati</taxon>
        <taxon>Actinomycetota</taxon>
        <taxon>Actinomycetes</taxon>
        <taxon>Mycobacteriales</taxon>
        <taxon>Corynebacteriaceae</taxon>
        <taxon>Corynebacterium</taxon>
    </lineage>
</organism>
<sequence length="107" mass="11879">MTWYAVAALAVVGVVAAVVLPRRREAELTGFPWFWVFLPLLALAVAVTAARILAPETGFPPVGEPMQYLSNEQLWSFEDYNRATTIWMGLLAVGLTGTVWSWLGRRV</sequence>
<keyword evidence="3" id="KW-1185">Reference proteome</keyword>
<accession>A0ABY8VN94</accession>
<evidence type="ECO:0000313" key="2">
    <source>
        <dbReference type="EMBL" id="WIM70461.1"/>
    </source>
</evidence>
<reference evidence="2 3" key="1">
    <citation type="submission" date="2023-05" db="EMBL/GenBank/DDBJ databases">
        <title>Corynebacterium suedekumii sp. nov. and Corynebacterium breve sp. nov. isolated from raw cow's milk.</title>
        <authorList>
            <person name="Baer M.K."/>
            <person name="Mehl L."/>
            <person name="Hellmuth R."/>
            <person name="Marke G."/>
            <person name="Lipski A."/>
        </authorList>
    </citation>
    <scope>NUCLEOTIDE SEQUENCE [LARGE SCALE GENOMIC DNA]</scope>
    <source>
        <strain evidence="2 3">LM112</strain>
    </source>
</reference>
<keyword evidence="1" id="KW-0812">Transmembrane</keyword>
<dbReference type="Proteomes" id="UP001238805">
    <property type="component" value="Chromosome"/>
</dbReference>
<feature type="transmembrane region" description="Helical" evidence="1">
    <location>
        <begin position="33"/>
        <end position="54"/>
    </location>
</feature>
<proteinExistence type="predicted"/>
<protein>
    <submittedName>
        <fullName evidence="2">Uncharacterized protein</fullName>
    </submittedName>
</protein>
<feature type="transmembrane region" description="Helical" evidence="1">
    <location>
        <begin position="85"/>
        <end position="103"/>
    </location>
</feature>
<dbReference type="RefSeq" id="WP_284875050.1">
    <property type="nucleotide sequence ID" value="NZ_CP126970.1"/>
</dbReference>
<dbReference type="EMBL" id="CP126970">
    <property type="protein sequence ID" value="WIM70461.1"/>
    <property type="molecule type" value="Genomic_DNA"/>
</dbReference>